<accession>A0A6J4VIA1</accession>
<dbReference type="Gene3D" id="3.40.630.30">
    <property type="match status" value="1"/>
</dbReference>
<dbReference type="InterPro" id="IPR052729">
    <property type="entry name" value="Acyl/Acetyltrans_Enzymes"/>
</dbReference>
<dbReference type="PANTHER" id="PTHR47237:SF2">
    <property type="entry name" value="BLL4206 PROTEIN"/>
    <property type="match status" value="1"/>
</dbReference>
<dbReference type="GO" id="GO:0016747">
    <property type="term" value="F:acyltransferase activity, transferring groups other than amino-acyl groups"/>
    <property type="evidence" value="ECO:0007669"/>
    <property type="project" value="InterPro"/>
</dbReference>
<dbReference type="CDD" id="cd04301">
    <property type="entry name" value="NAT_SF"/>
    <property type="match status" value="1"/>
</dbReference>
<gene>
    <name evidence="2" type="ORF">AVDCRST_MAG86-2119</name>
</gene>
<evidence type="ECO:0000313" key="2">
    <source>
        <dbReference type="EMBL" id="CAA9574509.1"/>
    </source>
</evidence>
<dbReference type="InterPro" id="IPR000182">
    <property type="entry name" value="GNAT_dom"/>
</dbReference>
<dbReference type="AlphaFoldDB" id="A0A6J4VIA1"/>
<dbReference type="EMBL" id="CADCWP010000164">
    <property type="protein sequence ID" value="CAA9574509.1"/>
    <property type="molecule type" value="Genomic_DNA"/>
</dbReference>
<dbReference type="InterPro" id="IPR016181">
    <property type="entry name" value="Acyl_CoA_acyltransferase"/>
</dbReference>
<reference evidence="2" key="1">
    <citation type="submission" date="2020-02" db="EMBL/GenBank/DDBJ databases">
        <authorList>
            <person name="Meier V. D."/>
        </authorList>
    </citation>
    <scope>NUCLEOTIDE SEQUENCE</scope>
    <source>
        <strain evidence="2">AVDCRST_MAG86</strain>
    </source>
</reference>
<feature type="domain" description="N-acetyltransferase" evidence="1">
    <location>
        <begin position="1"/>
        <end position="142"/>
    </location>
</feature>
<dbReference type="Gene3D" id="3.40.630.90">
    <property type="match status" value="1"/>
</dbReference>
<dbReference type="Pfam" id="PF00583">
    <property type="entry name" value="Acetyltransf_1"/>
    <property type="match status" value="1"/>
</dbReference>
<dbReference type="PANTHER" id="PTHR47237">
    <property type="entry name" value="SLL0310 PROTEIN"/>
    <property type="match status" value="1"/>
</dbReference>
<name>A0A6J4VIA1_9DEIN</name>
<dbReference type="SUPFAM" id="SSF55729">
    <property type="entry name" value="Acyl-CoA N-acyltransferases (Nat)"/>
    <property type="match status" value="1"/>
</dbReference>
<dbReference type="InterPro" id="IPR041496">
    <property type="entry name" value="YitH/HolE_GNAT"/>
</dbReference>
<dbReference type="PROSITE" id="PS51186">
    <property type="entry name" value="GNAT"/>
    <property type="match status" value="1"/>
</dbReference>
<dbReference type="Pfam" id="PF18014">
    <property type="entry name" value="Acetyltransf_18"/>
    <property type="match status" value="1"/>
</dbReference>
<protein>
    <recommendedName>
        <fullName evidence="1">N-acetyltransferase domain-containing protein</fullName>
    </recommendedName>
</protein>
<evidence type="ECO:0000259" key="1">
    <source>
        <dbReference type="PROSITE" id="PS51186"/>
    </source>
</evidence>
<organism evidence="2">
    <name type="scientific">uncultured Truepera sp</name>
    <dbReference type="NCBI Taxonomy" id="543023"/>
    <lineage>
        <taxon>Bacteria</taxon>
        <taxon>Thermotogati</taxon>
        <taxon>Deinococcota</taxon>
        <taxon>Deinococci</taxon>
        <taxon>Trueperales</taxon>
        <taxon>Trueperaceae</taxon>
        <taxon>Truepera</taxon>
        <taxon>environmental samples</taxon>
    </lineage>
</organism>
<sequence>MRPLTSDDLPHADALFNAAYGRRGGLGEAGRRYLAWQPDGWLLAELSGQPVGMVYAVRYDRFAYVGVMAVPPSAQRRGVGRALMTRLLTDLEAHAVGTVRLDATPEGAALYRHFGFVEEGTKTLYRRAEAVRGELVGMRPLRRGDLLALTAFDAPKFGAARDHVLRTLCEAYPERAFVSRRAGGVSGYVVASPRSIGPWVADDSRTAEQLLLCALALPFETEPSVIAPDANTAAGTLLARYGFRVVRRTVHMRRGSETPIDYAKLYAQVSFAVG</sequence>
<proteinExistence type="predicted"/>